<dbReference type="Pfam" id="PF01048">
    <property type="entry name" value="PNP_UDP_1"/>
    <property type="match status" value="1"/>
</dbReference>
<evidence type="ECO:0000313" key="4">
    <source>
        <dbReference type="Proteomes" id="UP000593567"/>
    </source>
</evidence>
<dbReference type="GO" id="GO:0006218">
    <property type="term" value="P:uridine catabolic process"/>
    <property type="evidence" value="ECO:0007669"/>
    <property type="project" value="TreeGrafter"/>
</dbReference>
<keyword evidence="4" id="KW-1185">Reference proteome</keyword>
<dbReference type="EMBL" id="VXIV02000291">
    <property type="protein sequence ID" value="KAF6039219.1"/>
    <property type="molecule type" value="Genomic_DNA"/>
</dbReference>
<dbReference type="SUPFAM" id="SSF53167">
    <property type="entry name" value="Purine and uridine phosphorylases"/>
    <property type="match status" value="1"/>
</dbReference>
<dbReference type="NCBIfam" id="TIGR01719">
    <property type="entry name" value="euk_UDPppase"/>
    <property type="match status" value="1"/>
</dbReference>
<feature type="domain" description="Nucleoside phosphorylase" evidence="2">
    <location>
        <begin position="43"/>
        <end position="293"/>
    </location>
</feature>
<comment type="caution">
    <text evidence="3">The sequence shown here is derived from an EMBL/GenBank/DDBJ whole genome shotgun (WGS) entry which is preliminary data.</text>
</comment>
<dbReference type="OrthoDB" id="204058at2759"/>
<protein>
    <submittedName>
        <fullName evidence="3">UPP1</fullName>
    </submittedName>
</protein>
<dbReference type="PANTHER" id="PTHR43691">
    <property type="entry name" value="URIDINE PHOSPHORYLASE"/>
    <property type="match status" value="1"/>
</dbReference>
<comment type="similarity">
    <text evidence="1">Belongs to the PNP/UDP phosphorylase family.</text>
</comment>
<reference evidence="3" key="1">
    <citation type="submission" date="2020-06" db="EMBL/GenBank/DDBJ databases">
        <title>Draft genome of Bugula neritina, a colonial animal packing powerful symbionts and potential medicines.</title>
        <authorList>
            <person name="Rayko M."/>
        </authorList>
    </citation>
    <scope>NUCLEOTIDE SEQUENCE [LARGE SCALE GENOMIC DNA]</scope>
    <source>
        <strain evidence="3">Kwan_BN1</strain>
    </source>
</reference>
<dbReference type="Proteomes" id="UP000593567">
    <property type="component" value="Unassembled WGS sequence"/>
</dbReference>
<dbReference type="PANTHER" id="PTHR43691:SF11">
    <property type="entry name" value="FI09636P-RELATED"/>
    <property type="match status" value="1"/>
</dbReference>
<dbReference type="InterPro" id="IPR035994">
    <property type="entry name" value="Nucleoside_phosphorylase_sf"/>
</dbReference>
<sequence>MDSKSKQGYTDNPHFETMSSDFLYHINISTSSHDLKKLFSDVKFVCIGGSNGRMLNVAKYLAKELSSYMPETVDFTDLTGSSDRFVMYKVGPVLSASHGMGVPSMSILLNEIFKLLTHAGAKDVTIFRLGSSGGLGIKPGTVVVTTEAVNGEIKPVYEQFILGKRCERASVLDQRIAEDVKSCGTSEDDFEVVLGKTMCAGGFYEEQGRLDGAICHYTAEDKFTFLQKLYDSGVRNIEMECTGLAALTNQVNMKAAIVCVGLLNRLENDQVTTPVEKLHEFEMRPAKIVGRYIKKKLDEAK</sequence>
<gene>
    <name evidence="3" type="ORF">EB796_002489</name>
</gene>
<dbReference type="AlphaFoldDB" id="A0A7J7KM43"/>
<dbReference type="GO" id="GO:0005829">
    <property type="term" value="C:cytosol"/>
    <property type="evidence" value="ECO:0007669"/>
    <property type="project" value="TreeGrafter"/>
</dbReference>
<dbReference type="InterPro" id="IPR000845">
    <property type="entry name" value="Nucleoside_phosphorylase_d"/>
</dbReference>
<organism evidence="3 4">
    <name type="scientific">Bugula neritina</name>
    <name type="common">Brown bryozoan</name>
    <name type="synonym">Sertularia neritina</name>
    <dbReference type="NCBI Taxonomy" id="10212"/>
    <lineage>
        <taxon>Eukaryota</taxon>
        <taxon>Metazoa</taxon>
        <taxon>Spiralia</taxon>
        <taxon>Lophotrochozoa</taxon>
        <taxon>Bryozoa</taxon>
        <taxon>Gymnolaemata</taxon>
        <taxon>Cheilostomatida</taxon>
        <taxon>Flustrina</taxon>
        <taxon>Buguloidea</taxon>
        <taxon>Bugulidae</taxon>
        <taxon>Bugula</taxon>
    </lineage>
</organism>
<evidence type="ECO:0000313" key="3">
    <source>
        <dbReference type="EMBL" id="KAF6039219.1"/>
    </source>
</evidence>
<dbReference type="CDD" id="cd17763">
    <property type="entry name" value="UP_hUPP-like"/>
    <property type="match status" value="1"/>
</dbReference>
<dbReference type="GO" id="GO:0009166">
    <property type="term" value="P:nucleotide catabolic process"/>
    <property type="evidence" value="ECO:0007669"/>
    <property type="project" value="InterPro"/>
</dbReference>
<dbReference type="InterPro" id="IPR010059">
    <property type="entry name" value="Uridine_phosphorylase_euk"/>
</dbReference>
<name>A0A7J7KM43_BUGNE</name>
<dbReference type="GO" id="GO:0004850">
    <property type="term" value="F:uridine phosphorylase activity"/>
    <property type="evidence" value="ECO:0007669"/>
    <property type="project" value="InterPro"/>
</dbReference>
<evidence type="ECO:0000259" key="2">
    <source>
        <dbReference type="Pfam" id="PF01048"/>
    </source>
</evidence>
<proteinExistence type="inferred from homology"/>
<dbReference type="Gene3D" id="3.40.50.1580">
    <property type="entry name" value="Nucleoside phosphorylase domain"/>
    <property type="match status" value="1"/>
</dbReference>
<accession>A0A7J7KM43</accession>
<evidence type="ECO:0000256" key="1">
    <source>
        <dbReference type="ARBA" id="ARBA00010456"/>
    </source>
</evidence>